<dbReference type="Proteomes" id="UP001590950">
    <property type="component" value="Unassembled WGS sequence"/>
</dbReference>
<dbReference type="PANTHER" id="PTHR15396">
    <property type="entry name" value="RIBONUCLEASE P PROTEIN SUBUNIT P40"/>
    <property type="match status" value="1"/>
</dbReference>
<keyword evidence="2" id="KW-1185">Reference proteome</keyword>
<proteinExistence type="predicted"/>
<dbReference type="Pfam" id="PF08584">
    <property type="entry name" value="Ribonuc_P_40"/>
    <property type="match status" value="1"/>
</dbReference>
<protein>
    <submittedName>
        <fullName evidence="1">Uncharacterized protein</fullName>
    </submittedName>
</protein>
<sequence length="384" mass="43977">MFGLFDSKRSSAKAYVSTGSLPRYTDPQQPPCKKKRYSVIMNQAFTHTVQLLLPEESHQLVWKDFEAKISSVQYSRAIMPLSALLEGDFFNVYIKAGNILMLSEGRPGTDDRYSLKDGELLLDLAKDNYERSGLVGKPVYDGGRKHVKTRYEVKINLRLPSMMHGKKGFERIVWAFKNVLNRSVTWLFHDLEMPPESTIERPLAKHYPTTHVCLPHLRTMKGVIIPNLDHSQALRSDDSFEEWSLEIYEWLSLLELNSPRVSQEDSIDPFLSRYQVQAGDSQTLLNLVVVTWTGLLPGEWVRGLFMKICATHMAYPTEKRHDNFFSLNGYAYKTDVADQQNGFTILCHANGTASPKRSANDVEVEEPKGVDRAMDYVLWQFTCR</sequence>
<evidence type="ECO:0000313" key="1">
    <source>
        <dbReference type="EMBL" id="KAL2043581.1"/>
    </source>
</evidence>
<comment type="caution">
    <text evidence="1">The sequence shown here is derived from an EMBL/GenBank/DDBJ whole genome shotgun (WGS) entry which is preliminary data.</text>
</comment>
<accession>A0ABR4AFH3</accession>
<dbReference type="PANTHER" id="PTHR15396:SF1">
    <property type="entry name" value="RIBONUCLEASE P PROTEIN SUBUNIT P40"/>
    <property type="match status" value="1"/>
</dbReference>
<gene>
    <name evidence="1" type="ORF">N7G274_003888</name>
</gene>
<dbReference type="EMBL" id="JBEFKJ010000011">
    <property type="protein sequence ID" value="KAL2043581.1"/>
    <property type="molecule type" value="Genomic_DNA"/>
</dbReference>
<organism evidence="1 2">
    <name type="scientific">Stereocaulon virgatum</name>
    <dbReference type="NCBI Taxonomy" id="373712"/>
    <lineage>
        <taxon>Eukaryota</taxon>
        <taxon>Fungi</taxon>
        <taxon>Dikarya</taxon>
        <taxon>Ascomycota</taxon>
        <taxon>Pezizomycotina</taxon>
        <taxon>Lecanoromycetes</taxon>
        <taxon>OSLEUM clade</taxon>
        <taxon>Lecanoromycetidae</taxon>
        <taxon>Lecanorales</taxon>
        <taxon>Lecanorineae</taxon>
        <taxon>Stereocaulaceae</taxon>
        <taxon>Stereocaulon</taxon>
    </lineage>
</organism>
<dbReference type="InterPro" id="IPR013893">
    <property type="entry name" value="RNase_P_Rpp40"/>
</dbReference>
<evidence type="ECO:0000313" key="2">
    <source>
        <dbReference type="Proteomes" id="UP001590950"/>
    </source>
</evidence>
<reference evidence="1 2" key="1">
    <citation type="submission" date="2024-09" db="EMBL/GenBank/DDBJ databases">
        <title>Rethinking Asexuality: The Enigmatic Case of Functional Sexual Genes in Lepraria (Stereocaulaceae).</title>
        <authorList>
            <person name="Doellman M."/>
            <person name="Sun Y."/>
            <person name="Barcenas-Pena A."/>
            <person name="Lumbsch H.T."/>
            <person name="Grewe F."/>
        </authorList>
    </citation>
    <scope>NUCLEOTIDE SEQUENCE [LARGE SCALE GENOMIC DNA]</scope>
    <source>
        <strain evidence="1 2">Mercado 3170</strain>
    </source>
</reference>
<name>A0ABR4AFH3_9LECA</name>